<dbReference type="InterPro" id="IPR046720">
    <property type="entry name" value="DUF6612"/>
</dbReference>
<dbReference type="InterPro" id="IPR036582">
    <property type="entry name" value="Mao_N_sf"/>
</dbReference>
<feature type="signal peptide" evidence="1">
    <location>
        <begin position="1"/>
        <end position="28"/>
    </location>
</feature>
<evidence type="ECO:0000313" key="4">
    <source>
        <dbReference type="Proteomes" id="UP000027931"/>
    </source>
</evidence>
<evidence type="ECO:0000313" key="3">
    <source>
        <dbReference type="EMBL" id="KEO81677.1"/>
    </source>
</evidence>
<keyword evidence="4" id="KW-1185">Reference proteome</keyword>
<gene>
    <name evidence="3" type="ORF">EL26_19595</name>
</gene>
<dbReference type="RefSeq" id="WP_038092522.1">
    <property type="nucleotide sequence ID" value="NZ_JMIR01000033.1"/>
</dbReference>
<keyword evidence="1" id="KW-0732">Signal</keyword>
<dbReference type="STRING" id="1157490.EL26_19595"/>
<dbReference type="Gene3D" id="3.30.457.10">
    <property type="entry name" value="Copper amine oxidase-like, N-terminal domain"/>
    <property type="match status" value="1"/>
</dbReference>
<sequence length="394" mass="43285">MKKQTLSTLASLGLLAGLLSVYPSVAGAADSVKLMVDDKEVSTGASAPFFVGDRVFVPVRTLTEALGATVTYDSGTDSAVITKGDIMLKLDFQSGKVWKNGTLLTLDEQPRLVNYRAMVPVRFISETFGNAVTYDDVTQTVTVLPTQARLDERKSIQDLLKKSSQALQAKKSYTTDFTMKVTVPTESHGTFTMAPFLNSLQLKVDTQAQSKLQHVTGSVEESIGHVKGTMDFELYRQDDTFYGLNPLSDNQWFKLMNAEDDEGVWEGIRDAVNAVVMSPEQLQQFADLAPYATLKQDAAANTVTYHLDPNGICKLLNTKRIDKEVQSFDLTLQFDKTSGLETGYTADVHFDNSIPNPYITLPTSFHAEGKLSNWDKVQAIAIPNDVLKNAVSAK</sequence>
<dbReference type="SUPFAM" id="SSF55383">
    <property type="entry name" value="Copper amine oxidase, domain N"/>
    <property type="match status" value="1"/>
</dbReference>
<comment type="caution">
    <text evidence="3">The sequence shown here is derived from an EMBL/GenBank/DDBJ whole genome shotgun (WGS) entry which is preliminary data.</text>
</comment>
<feature type="domain" description="Copper amine oxidase-like N-terminal" evidence="2">
    <location>
        <begin position="36"/>
        <end position="143"/>
    </location>
</feature>
<dbReference type="EMBL" id="JMIR01000033">
    <property type="protein sequence ID" value="KEO81677.1"/>
    <property type="molecule type" value="Genomic_DNA"/>
</dbReference>
<reference evidence="3 4" key="1">
    <citation type="journal article" date="2013" name="Int. J. Syst. Evol. Microbiol.">
        <title>Tumebacillus flagellatus sp. nov., an alpha-amylase/pullulanase-producing bacterium isolated from cassava wastewater.</title>
        <authorList>
            <person name="Wang Q."/>
            <person name="Xie N."/>
            <person name="Qin Y."/>
            <person name="Shen N."/>
            <person name="Zhu J."/>
            <person name="Mi H."/>
            <person name="Huang R."/>
        </authorList>
    </citation>
    <scope>NUCLEOTIDE SEQUENCE [LARGE SCALE GENOMIC DNA]</scope>
    <source>
        <strain evidence="3 4">GST4</strain>
    </source>
</reference>
<dbReference type="AlphaFoldDB" id="A0A074M6R2"/>
<organism evidence="3 4">
    <name type="scientific">Tumebacillus flagellatus</name>
    <dbReference type="NCBI Taxonomy" id="1157490"/>
    <lineage>
        <taxon>Bacteria</taxon>
        <taxon>Bacillati</taxon>
        <taxon>Bacillota</taxon>
        <taxon>Bacilli</taxon>
        <taxon>Bacillales</taxon>
        <taxon>Alicyclobacillaceae</taxon>
        <taxon>Tumebacillus</taxon>
    </lineage>
</organism>
<protein>
    <recommendedName>
        <fullName evidence="2">Copper amine oxidase-like N-terminal domain-containing protein</fullName>
    </recommendedName>
</protein>
<dbReference type="Pfam" id="PF20316">
    <property type="entry name" value="DUF6612"/>
    <property type="match status" value="1"/>
</dbReference>
<dbReference type="Proteomes" id="UP000027931">
    <property type="component" value="Unassembled WGS sequence"/>
</dbReference>
<proteinExistence type="predicted"/>
<feature type="chain" id="PRO_5001699019" description="Copper amine oxidase-like N-terminal domain-containing protein" evidence="1">
    <location>
        <begin position="29"/>
        <end position="394"/>
    </location>
</feature>
<dbReference type="InterPro" id="IPR012854">
    <property type="entry name" value="Cu_amine_oxidase-like_N"/>
</dbReference>
<name>A0A074M6R2_9BACL</name>
<dbReference type="OrthoDB" id="9778998at2"/>
<accession>A0A074M6R2</accession>
<dbReference type="Pfam" id="PF07833">
    <property type="entry name" value="Cu_amine_oxidN1"/>
    <property type="match status" value="1"/>
</dbReference>
<dbReference type="eggNOG" id="COG0666">
    <property type="taxonomic scope" value="Bacteria"/>
</dbReference>
<evidence type="ECO:0000259" key="2">
    <source>
        <dbReference type="Pfam" id="PF07833"/>
    </source>
</evidence>
<evidence type="ECO:0000256" key="1">
    <source>
        <dbReference type="SAM" id="SignalP"/>
    </source>
</evidence>